<organism evidence="2 3">
    <name type="scientific">Candidatus Argoarchaeum ethanivorans</name>
    <dbReference type="NCBI Taxonomy" id="2608793"/>
    <lineage>
        <taxon>Archaea</taxon>
        <taxon>Methanobacteriati</taxon>
        <taxon>Methanobacteriota</taxon>
        <taxon>Stenosarchaea group</taxon>
        <taxon>Methanomicrobia</taxon>
        <taxon>Methanosarcinales</taxon>
        <taxon>Methanosarcinales incertae sedis</taxon>
        <taxon>GOM Arc I cluster</taxon>
        <taxon>Candidatus Argoarchaeum</taxon>
    </lineage>
</organism>
<dbReference type="Gene3D" id="1.20.120.330">
    <property type="entry name" value="Nucleotidyltransferases domain 2"/>
    <property type="match status" value="1"/>
</dbReference>
<dbReference type="InterPro" id="IPR007842">
    <property type="entry name" value="HEPN_dom"/>
</dbReference>
<comment type="caution">
    <text evidence="2">The sequence shown here is derived from an EMBL/GenBank/DDBJ whole genome shotgun (WGS) entry which is preliminary data.</text>
</comment>
<dbReference type="SMART" id="SM00748">
    <property type="entry name" value="HEPN"/>
    <property type="match status" value="1"/>
</dbReference>
<evidence type="ECO:0000313" key="2">
    <source>
        <dbReference type="EMBL" id="CAD7767003.1"/>
    </source>
</evidence>
<protein>
    <submittedName>
        <fullName evidence="2">HEPN domain protein</fullName>
    </submittedName>
</protein>
<dbReference type="AlphaFoldDB" id="A0A812A307"/>
<dbReference type="Proteomes" id="UP000614580">
    <property type="component" value="Unassembled WGS sequence"/>
</dbReference>
<feature type="domain" description="HEPN" evidence="1">
    <location>
        <begin position="13"/>
        <end position="117"/>
    </location>
</feature>
<sequence>MSEELVNEWIVKAEEDYRSVEELYKKSVSGFATTICFHAQQSAEKYLKALLTKHGIEPPWIHTLETLLELINSKIPKLEKYRETLAQLTPYATEYRYPGKVADQEDAKICVNIIRKFRDNMRLLLNV</sequence>
<name>A0A812A307_9EURY</name>
<evidence type="ECO:0000259" key="1">
    <source>
        <dbReference type="PROSITE" id="PS50910"/>
    </source>
</evidence>
<reference evidence="2" key="1">
    <citation type="submission" date="2020-12" db="EMBL/GenBank/DDBJ databases">
        <authorList>
            <person name="Hahn C.J."/>
            <person name="Laso-Perez R."/>
            <person name="Vulcano F."/>
            <person name="Vaziourakis K.-M."/>
            <person name="Stokke R."/>
            <person name="Steen I.H."/>
            <person name="Teske A."/>
            <person name="Boetius A."/>
            <person name="Liebeke M."/>
            <person name="Amann R."/>
            <person name="Knittel K."/>
        </authorList>
    </citation>
    <scope>NUCLEOTIDE SEQUENCE</scope>
    <source>
        <strain evidence="2">Gfbio:c6db26ca-90af-429b-aeed-0e3e8aed0b5e:GoM-Arc1_AMV-AAA_792_C10</strain>
    </source>
</reference>
<dbReference type="PROSITE" id="PS50910">
    <property type="entry name" value="HEPN"/>
    <property type="match status" value="1"/>
</dbReference>
<proteinExistence type="predicted"/>
<gene>
    <name evidence="2" type="ORF">DNFNHJIP_00408</name>
</gene>
<dbReference type="SUPFAM" id="SSF81593">
    <property type="entry name" value="Nucleotidyltransferase substrate binding subunit/domain"/>
    <property type="match status" value="1"/>
</dbReference>
<dbReference type="EMBL" id="CAJHZY010000039">
    <property type="protein sequence ID" value="CAD7767003.1"/>
    <property type="molecule type" value="Genomic_DNA"/>
</dbReference>
<accession>A0A812A307</accession>
<dbReference type="Pfam" id="PF05168">
    <property type="entry name" value="HEPN"/>
    <property type="match status" value="1"/>
</dbReference>
<evidence type="ECO:0000313" key="3">
    <source>
        <dbReference type="Proteomes" id="UP000614580"/>
    </source>
</evidence>